<dbReference type="InterPro" id="IPR023365">
    <property type="entry name" value="Sortase_dom-sf"/>
</dbReference>
<evidence type="ECO:0000313" key="3">
    <source>
        <dbReference type="EMBL" id="QBR92179.1"/>
    </source>
</evidence>
<dbReference type="InterPro" id="IPR005754">
    <property type="entry name" value="Sortase"/>
</dbReference>
<dbReference type="OrthoDB" id="525039at2"/>
<dbReference type="Gene3D" id="2.40.260.10">
    <property type="entry name" value="Sortase"/>
    <property type="match status" value="1"/>
</dbReference>
<keyword evidence="1" id="KW-0378">Hydrolase</keyword>
<proteinExistence type="predicted"/>
<name>A0A4P7GK72_9ACTN</name>
<dbReference type="RefSeq" id="WP_135075937.1">
    <property type="nucleotide sequence ID" value="NZ_CP038267.1"/>
</dbReference>
<dbReference type="Proteomes" id="UP000294894">
    <property type="component" value="Chromosome"/>
</dbReference>
<dbReference type="KEGG" id="noy:EXE57_07680"/>
<dbReference type="CDD" id="cd05829">
    <property type="entry name" value="Sortase_F"/>
    <property type="match status" value="1"/>
</dbReference>
<dbReference type="InterPro" id="IPR042001">
    <property type="entry name" value="Sortase_F"/>
</dbReference>
<evidence type="ECO:0000256" key="1">
    <source>
        <dbReference type="ARBA" id="ARBA00022801"/>
    </source>
</evidence>
<dbReference type="AlphaFoldDB" id="A0A4P7GK72"/>
<feature type="region of interest" description="Disordered" evidence="2">
    <location>
        <begin position="31"/>
        <end position="84"/>
    </location>
</feature>
<sequence length="238" mass="24508">MSDRRIWWAAAAVLAVVGVGLLAAAYAGTDPAQAPPDPSTVGSAGSAPTLAPADPRPPGDAPEGDASSEGGTPAPAAVGRALPPQWPELVPTRLTLRPDAGGASAPVVPVAVVGRTLTLPDDADTVGWWRGGSRVGSPFGTAVVAGHLDSVTDPAGYLAGLAVLVPGDLVELGSEQEQVRYRVVRNDLLPSADLSSRSDLFEQRRHHRLLLITCGGPYDEEAGRYRDNRVVEAVPVPG</sequence>
<dbReference type="SUPFAM" id="SSF63817">
    <property type="entry name" value="Sortase"/>
    <property type="match status" value="1"/>
</dbReference>
<organism evidence="3 4">
    <name type="scientific">Nocardioides euryhalodurans</name>
    <dbReference type="NCBI Taxonomy" id="2518370"/>
    <lineage>
        <taxon>Bacteria</taxon>
        <taxon>Bacillati</taxon>
        <taxon>Actinomycetota</taxon>
        <taxon>Actinomycetes</taxon>
        <taxon>Propionibacteriales</taxon>
        <taxon>Nocardioidaceae</taxon>
        <taxon>Nocardioides</taxon>
    </lineage>
</organism>
<keyword evidence="4" id="KW-1185">Reference proteome</keyword>
<evidence type="ECO:0000313" key="4">
    <source>
        <dbReference type="Proteomes" id="UP000294894"/>
    </source>
</evidence>
<dbReference type="GO" id="GO:0016787">
    <property type="term" value="F:hydrolase activity"/>
    <property type="evidence" value="ECO:0007669"/>
    <property type="project" value="UniProtKB-KW"/>
</dbReference>
<dbReference type="EMBL" id="CP038267">
    <property type="protein sequence ID" value="QBR92179.1"/>
    <property type="molecule type" value="Genomic_DNA"/>
</dbReference>
<accession>A0A4P7GK72</accession>
<dbReference type="Pfam" id="PF04203">
    <property type="entry name" value="Sortase"/>
    <property type="match status" value="1"/>
</dbReference>
<reference evidence="3 4" key="1">
    <citation type="submission" date="2019-03" db="EMBL/GenBank/DDBJ databases">
        <title>Three New Species of Nocardioides, Nocardioides euryhalodurans sp. nov., Nocardioides seonyuensis sp. nov. and Nocardioides eburneoflavus sp. nov., Iolated from Soil.</title>
        <authorList>
            <person name="Roh S.G."/>
            <person name="Lee C."/>
            <person name="Kim M.-K."/>
            <person name="Kim S.B."/>
        </authorList>
    </citation>
    <scope>NUCLEOTIDE SEQUENCE [LARGE SCALE GENOMIC DNA]</scope>
    <source>
        <strain evidence="3 4">MMS17-SY117</strain>
    </source>
</reference>
<protein>
    <submittedName>
        <fullName evidence="3">Class F sortase</fullName>
    </submittedName>
</protein>
<gene>
    <name evidence="3" type="ORF">EXE57_07680</name>
</gene>
<evidence type="ECO:0000256" key="2">
    <source>
        <dbReference type="SAM" id="MobiDB-lite"/>
    </source>
</evidence>